<dbReference type="InterPro" id="IPR034804">
    <property type="entry name" value="SQR/QFR_C/D"/>
</dbReference>
<dbReference type="KEGG" id="mec:Q7C_251"/>
<feature type="transmembrane region" description="Helical" evidence="3">
    <location>
        <begin position="52"/>
        <end position="70"/>
    </location>
</feature>
<protein>
    <submittedName>
        <fullName evidence="4">Succinate dehydrogenase cytochrome b subunit</fullName>
    </submittedName>
</protein>
<proteinExistence type="predicted"/>
<dbReference type="RefSeq" id="WP_014702880.1">
    <property type="nucleotide sequence ID" value="NC_017856.1"/>
</dbReference>
<evidence type="ECO:0000313" key="4">
    <source>
        <dbReference type="EMBL" id="AFJ01430.1"/>
    </source>
</evidence>
<gene>
    <name evidence="4" type="ordered locus">Q7C_251</name>
</gene>
<feature type="transmembrane region" description="Helical" evidence="3">
    <location>
        <begin position="12"/>
        <end position="32"/>
    </location>
</feature>
<organism evidence="4 5">
    <name type="scientific">Methylophaga frappieri (strain ATCC BAA-2434 / DSM 25690 / JAM7)</name>
    <dbReference type="NCBI Taxonomy" id="754477"/>
    <lineage>
        <taxon>Bacteria</taxon>
        <taxon>Pseudomonadati</taxon>
        <taxon>Pseudomonadota</taxon>
        <taxon>Gammaproteobacteria</taxon>
        <taxon>Thiotrichales</taxon>
        <taxon>Piscirickettsiaceae</taxon>
        <taxon>Methylophaga</taxon>
    </lineage>
</organism>
<keyword evidence="1 3" id="KW-0812">Transmembrane</keyword>
<evidence type="ECO:0000256" key="3">
    <source>
        <dbReference type="SAM" id="Phobius"/>
    </source>
</evidence>
<dbReference type="GO" id="GO:0016020">
    <property type="term" value="C:membrane"/>
    <property type="evidence" value="ECO:0007669"/>
    <property type="project" value="InterPro"/>
</dbReference>
<keyword evidence="3" id="KW-0472">Membrane</keyword>
<dbReference type="PATRIC" id="fig|754477.3.peg.249"/>
<dbReference type="HOGENOM" id="CLU_1388810_0_0_6"/>
<evidence type="ECO:0000313" key="5">
    <source>
        <dbReference type="Proteomes" id="UP000009145"/>
    </source>
</evidence>
<dbReference type="SUPFAM" id="SSF81343">
    <property type="entry name" value="Fumarate reductase respiratory complex transmembrane subunits"/>
    <property type="match status" value="1"/>
</dbReference>
<keyword evidence="2 3" id="KW-1133">Transmembrane helix</keyword>
<name>I1YET7_METFJ</name>
<dbReference type="Proteomes" id="UP000009145">
    <property type="component" value="Chromosome"/>
</dbReference>
<evidence type="ECO:0000256" key="2">
    <source>
        <dbReference type="ARBA" id="ARBA00022989"/>
    </source>
</evidence>
<dbReference type="STRING" id="754477.Q7C_251"/>
<dbReference type="EMBL" id="CP003380">
    <property type="protein sequence ID" value="AFJ01430.1"/>
    <property type="molecule type" value="Genomic_DNA"/>
</dbReference>
<sequence precursor="true">MALLQIKKRLMALAGMVLTIYLVIHMLVNLSFVDPATFNQVYALYNQPLIRWPVWIVMVIALALHVWVAVQIRRHNRKARPIAYYHRQHHWIPSWLVSIVISLILAFMIYHLAQMWFFGGADIHGQTRKLFAEGHQVLIYLAGLGLMALHLGHALPNVLQTLGKTSKQYLYLCLLLVALLIGGFAVVPIMAFWSTP</sequence>
<evidence type="ECO:0000256" key="1">
    <source>
        <dbReference type="ARBA" id="ARBA00022692"/>
    </source>
</evidence>
<feature type="transmembrane region" description="Helical" evidence="3">
    <location>
        <begin position="169"/>
        <end position="193"/>
    </location>
</feature>
<keyword evidence="5" id="KW-1185">Reference proteome</keyword>
<reference evidence="4 5" key="1">
    <citation type="journal article" date="2012" name="J. Bacteriol.">
        <title>Complete genome sequences of Methylophaga sp. strain JAM1 and Methylophaga sp. strain JAM7.</title>
        <authorList>
            <person name="Villeneuve C."/>
            <person name="Martineau C."/>
            <person name="Mauffrey F."/>
            <person name="Villemur R."/>
        </authorList>
    </citation>
    <scope>NUCLEOTIDE SEQUENCE [LARGE SCALE GENOMIC DNA]</scope>
    <source>
        <strain evidence="4 5">JAM7</strain>
    </source>
</reference>
<dbReference type="OrthoDB" id="5608782at2"/>
<feature type="transmembrane region" description="Helical" evidence="3">
    <location>
        <begin position="91"/>
        <end position="117"/>
    </location>
</feature>
<dbReference type="Gene3D" id="1.20.1300.10">
    <property type="entry name" value="Fumarate reductase/succinate dehydrogenase, transmembrane subunit"/>
    <property type="match status" value="1"/>
</dbReference>
<accession>I1YET7</accession>
<feature type="transmembrane region" description="Helical" evidence="3">
    <location>
        <begin position="137"/>
        <end position="157"/>
    </location>
</feature>
<dbReference type="AlphaFoldDB" id="I1YET7"/>